<gene>
    <name evidence="1" type="ORF">ACFPH6_03570</name>
</gene>
<proteinExistence type="predicted"/>
<sequence length="85" mass="9527">MVAVAALLCLLILAGALYDTARLLTPAENRRPPRRRLRDRRTALEAAERRLVGQRLHGRIDPATYQARMCSLADGRHAPRAGRQD</sequence>
<dbReference type="RefSeq" id="WP_165337564.1">
    <property type="nucleotide sequence ID" value="NZ_JBHSFG010000007.1"/>
</dbReference>
<dbReference type="EMBL" id="JBHSFG010000007">
    <property type="protein sequence ID" value="MFC4463684.1"/>
    <property type="molecule type" value="Genomic_DNA"/>
</dbReference>
<name>A0ABV8YED8_9ACTN</name>
<evidence type="ECO:0000313" key="2">
    <source>
        <dbReference type="Proteomes" id="UP001596012"/>
    </source>
</evidence>
<evidence type="ECO:0000313" key="1">
    <source>
        <dbReference type="EMBL" id="MFC4463684.1"/>
    </source>
</evidence>
<reference evidence="2" key="1">
    <citation type="journal article" date="2019" name="Int. J. Syst. Evol. Microbiol.">
        <title>The Global Catalogue of Microorganisms (GCM) 10K type strain sequencing project: providing services to taxonomists for standard genome sequencing and annotation.</title>
        <authorList>
            <consortium name="The Broad Institute Genomics Platform"/>
            <consortium name="The Broad Institute Genome Sequencing Center for Infectious Disease"/>
            <person name="Wu L."/>
            <person name="Ma J."/>
        </authorList>
    </citation>
    <scope>NUCLEOTIDE SEQUENCE [LARGE SCALE GENOMIC DNA]</scope>
    <source>
        <strain evidence="2">DT43</strain>
    </source>
</reference>
<organism evidence="1 2">
    <name type="scientific">Streptomyces xiangluensis</name>
    <dbReference type="NCBI Taxonomy" id="2665720"/>
    <lineage>
        <taxon>Bacteria</taxon>
        <taxon>Bacillati</taxon>
        <taxon>Actinomycetota</taxon>
        <taxon>Actinomycetes</taxon>
        <taxon>Kitasatosporales</taxon>
        <taxon>Streptomycetaceae</taxon>
        <taxon>Streptomyces</taxon>
    </lineage>
</organism>
<protein>
    <submittedName>
        <fullName evidence="1">Uncharacterized protein</fullName>
    </submittedName>
</protein>
<keyword evidence="2" id="KW-1185">Reference proteome</keyword>
<comment type="caution">
    <text evidence="1">The sequence shown here is derived from an EMBL/GenBank/DDBJ whole genome shotgun (WGS) entry which is preliminary data.</text>
</comment>
<accession>A0ABV8YED8</accession>
<dbReference type="Proteomes" id="UP001596012">
    <property type="component" value="Unassembled WGS sequence"/>
</dbReference>